<organism evidence="8 9">
    <name type="scientific">Stachybotrys elegans</name>
    <dbReference type="NCBI Taxonomy" id="80388"/>
    <lineage>
        <taxon>Eukaryota</taxon>
        <taxon>Fungi</taxon>
        <taxon>Dikarya</taxon>
        <taxon>Ascomycota</taxon>
        <taxon>Pezizomycotina</taxon>
        <taxon>Sordariomycetes</taxon>
        <taxon>Hypocreomycetidae</taxon>
        <taxon>Hypocreales</taxon>
        <taxon>Stachybotryaceae</taxon>
        <taxon>Stachybotrys</taxon>
    </lineage>
</organism>
<gene>
    <name evidence="8" type="ORF">B0I35DRAFT_490759</name>
</gene>
<dbReference type="PROSITE" id="PS50850">
    <property type="entry name" value="MFS"/>
    <property type="match status" value="1"/>
</dbReference>
<dbReference type="Proteomes" id="UP000813444">
    <property type="component" value="Unassembled WGS sequence"/>
</dbReference>
<evidence type="ECO:0000256" key="4">
    <source>
        <dbReference type="ARBA" id="ARBA00022989"/>
    </source>
</evidence>
<dbReference type="GO" id="GO:0016020">
    <property type="term" value="C:membrane"/>
    <property type="evidence" value="ECO:0007669"/>
    <property type="project" value="UniProtKB-SubCell"/>
</dbReference>
<evidence type="ECO:0000313" key="9">
    <source>
        <dbReference type="Proteomes" id="UP000813444"/>
    </source>
</evidence>
<comment type="subcellular location">
    <subcellularLocation>
        <location evidence="1">Membrane</location>
        <topology evidence="1">Multi-pass membrane protein</topology>
    </subcellularLocation>
</comment>
<proteinExistence type="predicted"/>
<keyword evidence="5 6" id="KW-0472">Membrane</keyword>
<feature type="transmembrane region" description="Helical" evidence="6">
    <location>
        <begin position="361"/>
        <end position="381"/>
    </location>
</feature>
<keyword evidence="4 6" id="KW-1133">Transmembrane helix</keyword>
<dbReference type="OrthoDB" id="6730379at2759"/>
<feature type="domain" description="Major facilitator superfamily (MFS) profile" evidence="7">
    <location>
        <begin position="42"/>
        <end position="438"/>
    </location>
</feature>
<comment type="caution">
    <text evidence="8">The sequence shown here is derived from an EMBL/GenBank/DDBJ whole genome shotgun (WGS) entry which is preliminary data.</text>
</comment>
<feature type="transmembrane region" description="Helical" evidence="6">
    <location>
        <begin position="306"/>
        <end position="327"/>
    </location>
</feature>
<sequence>MPVEQPVAADDGEKTHVAIEMETATVSTAEDGALVRRIDMWLCPMVALSMTLQYMDKQALPAASILGLIQELHLSGAQYSWASSIFYFGYLALTYATPYLMVRWPVGKVLCCTFLCWAVIIGAHAALKSFGGLMAARALLGAAEAAAIPGSSLMIGMFYQRQEHALRHGFWFLGHSLGIMLAGLLSFGVAHIKSGVGAWKWLFIAMGIITLIWAALMFWQLPDHPGTAKFLSKDQQVRAVERLRSSQMVVKTNRFQWDQFREALLDLRIWLLCFYLLCMSVCSSSINAFSQIVLVGLGFNVYQANLFLIAVGAVHATFGISSTYICSRYRNVRCIASVLLCSLSLMGSILVRFGPNLGAKIFGFLTIFAFPATISIAYSMIASNVAGFTKKSVAASIVTLGYCVGNIIGPFLFFPREKPKYPAIKRSLWARSSALVGT</sequence>
<evidence type="ECO:0000259" key="7">
    <source>
        <dbReference type="PROSITE" id="PS50850"/>
    </source>
</evidence>
<keyword evidence="9" id="KW-1185">Reference proteome</keyword>
<dbReference type="Gene3D" id="1.20.1250.20">
    <property type="entry name" value="MFS general substrate transporter like domains"/>
    <property type="match status" value="2"/>
</dbReference>
<dbReference type="GO" id="GO:0022857">
    <property type="term" value="F:transmembrane transporter activity"/>
    <property type="evidence" value="ECO:0007669"/>
    <property type="project" value="InterPro"/>
</dbReference>
<dbReference type="PANTHER" id="PTHR43791:SF103">
    <property type="entry name" value="MAJOR FACILITATOR SUPERFAMILY (MFS) PROFILE DOMAIN-CONTAINING PROTEIN-RELATED"/>
    <property type="match status" value="1"/>
</dbReference>
<feature type="transmembrane region" description="Helical" evidence="6">
    <location>
        <begin position="171"/>
        <end position="192"/>
    </location>
</feature>
<name>A0A8K0WN48_9HYPO</name>
<evidence type="ECO:0000256" key="2">
    <source>
        <dbReference type="ARBA" id="ARBA00022448"/>
    </source>
</evidence>
<reference evidence="8" key="1">
    <citation type="journal article" date="2021" name="Nat. Commun.">
        <title>Genetic determinants of endophytism in the Arabidopsis root mycobiome.</title>
        <authorList>
            <person name="Mesny F."/>
            <person name="Miyauchi S."/>
            <person name="Thiergart T."/>
            <person name="Pickel B."/>
            <person name="Atanasova L."/>
            <person name="Karlsson M."/>
            <person name="Huettel B."/>
            <person name="Barry K.W."/>
            <person name="Haridas S."/>
            <person name="Chen C."/>
            <person name="Bauer D."/>
            <person name="Andreopoulos W."/>
            <person name="Pangilinan J."/>
            <person name="LaButti K."/>
            <person name="Riley R."/>
            <person name="Lipzen A."/>
            <person name="Clum A."/>
            <person name="Drula E."/>
            <person name="Henrissat B."/>
            <person name="Kohler A."/>
            <person name="Grigoriev I.V."/>
            <person name="Martin F.M."/>
            <person name="Hacquard S."/>
        </authorList>
    </citation>
    <scope>NUCLEOTIDE SEQUENCE</scope>
    <source>
        <strain evidence="8">MPI-CAGE-CH-0235</strain>
    </source>
</reference>
<dbReference type="SUPFAM" id="SSF103473">
    <property type="entry name" value="MFS general substrate transporter"/>
    <property type="match status" value="1"/>
</dbReference>
<dbReference type="InterPro" id="IPR020846">
    <property type="entry name" value="MFS_dom"/>
</dbReference>
<dbReference type="PANTHER" id="PTHR43791">
    <property type="entry name" value="PERMEASE-RELATED"/>
    <property type="match status" value="1"/>
</dbReference>
<dbReference type="AlphaFoldDB" id="A0A8K0WN48"/>
<feature type="transmembrane region" description="Helical" evidence="6">
    <location>
        <begin position="81"/>
        <end position="102"/>
    </location>
</feature>
<keyword evidence="2" id="KW-0813">Transport</keyword>
<evidence type="ECO:0000256" key="1">
    <source>
        <dbReference type="ARBA" id="ARBA00004141"/>
    </source>
</evidence>
<evidence type="ECO:0000256" key="3">
    <source>
        <dbReference type="ARBA" id="ARBA00022692"/>
    </source>
</evidence>
<evidence type="ECO:0000313" key="8">
    <source>
        <dbReference type="EMBL" id="KAH7308906.1"/>
    </source>
</evidence>
<dbReference type="InterPro" id="IPR036259">
    <property type="entry name" value="MFS_trans_sf"/>
</dbReference>
<evidence type="ECO:0000256" key="6">
    <source>
        <dbReference type="SAM" id="Phobius"/>
    </source>
</evidence>
<feature type="transmembrane region" description="Helical" evidence="6">
    <location>
        <begin position="393"/>
        <end position="413"/>
    </location>
</feature>
<feature type="transmembrane region" description="Helical" evidence="6">
    <location>
        <begin position="334"/>
        <end position="355"/>
    </location>
</feature>
<keyword evidence="3 6" id="KW-0812">Transmembrane</keyword>
<dbReference type="Pfam" id="PF07690">
    <property type="entry name" value="MFS_1"/>
    <property type="match status" value="1"/>
</dbReference>
<feature type="transmembrane region" description="Helical" evidence="6">
    <location>
        <begin position="139"/>
        <end position="159"/>
    </location>
</feature>
<dbReference type="InterPro" id="IPR011701">
    <property type="entry name" value="MFS"/>
</dbReference>
<feature type="transmembrane region" description="Helical" evidence="6">
    <location>
        <begin position="109"/>
        <end position="127"/>
    </location>
</feature>
<dbReference type="EMBL" id="JAGPNK010000014">
    <property type="protein sequence ID" value="KAH7308906.1"/>
    <property type="molecule type" value="Genomic_DNA"/>
</dbReference>
<evidence type="ECO:0000256" key="5">
    <source>
        <dbReference type="ARBA" id="ARBA00023136"/>
    </source>
</evidence>
<feature type="transmembrane region" description="Helical" evidence="6">
    <location>
        <begin position="269"/>
        <end position="294"/>
    </location>
</feature>
<feature type="transmembrane region" description="Helical" evidence="6">
    <location>
        <begin position="198"/>
        <end position="219"/>
    </location>
</feature>
<accession>A0A8K0WN48</accession>
<protein>
    <submittedName>
        <fullName evidence="8">Major facilitator superfamily domain-containing protein</fullName>
    </submittedName>
</protein>